<protein>
    <submittedName>
        <fullName evidence="7">PRD domain-containing protein</fullName>
    </submittedName>
</protein>
<organism evidence="7 8">
    <name type="scientific">Lacticaseibacillus zeae</name>
    <name type="common">Lactobacillus zeae</name>
    <dbReference type="NCBI Taxonomy" id="57037"/>
    <lineage>
        <taxon>Bacteria</taxon>
        <taxon>Bacillati</taxon>
        <taxon>Bacillota</taxon>
        <taxon>Bacilli</taxon>
        <taxon>Lactobacillales</taxon>
        <taxon>Lactobacillaceae</taxon>
        <taxon>Lacticaseibacillus</taxon>
    </lineage>
</organism>
<feature type="domain" description="PRD" evidence="6">
    <location>
        <begin position="284"/>
        <end position="392"/>
    </location>
</feature>
<dbReference type="InterPro" id="IPR050661">
    <property type="entry name" value="BglG_antiterminators"/>
</dbReference>
<dbReference type="InterPro" id="IPR036634">
    <property type="entry name" value="PRD_sf"/>
</dbReference>
<dbReference type="Gene3D" id="1.10.10.10">
    <property type="entry name" value="Winged helix-like DNA-binding domain superfamily/Winged helix DNA-binding domain"/>
    <property type="match status" value="1"/>
</dbReference>
<reference evidence="7 8" key="1">
    <citation type="submission" date="2019-05" db="EMBL/GenBank/DDBJ databases">
        <title>Genome-based reclassification of Lactobacillus casei as Lactobacillus casei subsp. casei. subsp.nov., description of Lactobacillus casei subsp. zeae subsp. nov., and emended description of Lactobacillus casei.</title>
        <authorList>
            <person name="Huang C.-H."/>
        </authorList>
    </citation>
    <scope>NUCLEOTIDE SEQUENCE [LARGE SCALE GENOMIC DNA]</scope>
    <source>
        <strain evidence="7 8">CRBIP24.58</strain>
    </source>
</reference>
<dbReference type="Proteomes" id="UP000307781">
    <property type="component" value="Unassembled WGS sequence"/>
</dbReference>
<dbReference type="InterPro" id="IPR002178">
    <property type="entry name" value="PTS_EIIA_type-2_dom"/>
</dbReference>
<dbReference type="InterPro" id="IPR036390">
    <property type="entry name" value="WH_DNA-bd_sf"/>
</dbReference>
<keyword evidence="3" id="KW-0010">Activator</keyword>
<gene>
    <name evidence="7" type="ORF">FEI14_06195</name>
</gene>
<dbReference type="SUPFAM" id="SSF46785">
    <property type="entry name" value="Winged helix' DNA-binding domain"/>
    <property type="match status" value="1"/>
</dbReference>
<dbReference type="InterPro" id="IPR011608">
    <property type="entry name" value="PRD"/>
</dbReference>
<dbReference type="Gene3D" id="1.10.1790.10">
    <property type="entry name" value="PRD domain"/>
    <property type="match status" value="2"/>
</dbReference>
<evidence type="ECO:0000256" key="1">
    <source>
        <dbReference type="ARBA" id="ARBA00022737"/>
    </source>
</evidence>
<dbReference type="SUPFAM" id="SSF63520">
    <property type="entry name" value="PTS-regulatory domain, PRD"/>
    <property type="match status" value="2"/>
</dbReference>
<dbReference type="Pfam" id="PF00359">
    <property type="entry name" value="PTS_EIIA_2"/>
    <property type="match status" value="1"/>
</dbReference>
<evidence type="ECO:0000313" key="7">
    <source>
        <dbReference type="EMBL" id="TLF42477.1"/>
    </source>
</evidence>
<dbReference type="Gene3D" id="3.40.930.10">
    <property type="entry name" value="Mannitol-specific EII, Chain A"/>
    <property type="match status" value="1"/>
</dbReference>
<dbReference type="InterPro" id="IPR016152">
    <property type="entry name" value="PTrfase/Anion_transptr"/>
</dbReference>
<sequence>MKVNDTDIVEFLRKRSGWVTAETIARQFGVSPRTIRNHIQSINTADLAVLSGPLGYKAKMLLHGWKEKADDQESNIGQKLLYELLDSHGSSVSLDEFLANHYLSESSAREIIRDFNKDHSADNVQIVEKKRQLRLIGDESDKRRLFKSFLHSNKSASVPEVNIQRIQRLIPDIPLLDMEKIVNETVNQDSLTINQYQLFDLLMHYAISVNRIQNGKAMHRLSATHEELTGRNEYKLTLRITAQLEKRYHIKFSKAEIDGLTLALIGKTIIKNFSSMHLGNLSRFVPERVIEETQRALEKADEEYGFNLQNPSFSVKFIIHVNNARDRATYHDLDQQDVDQFSLLKQEYPLYYDLALYIGKQLQNSLHLTMNSQELTYIILHLGAYLNTDDIDRINTVLISPSYYDIGNELKTNISREFRQDIQISAVYNALQVEELKKLRSKLIIATIDTNIPFDKSNYVVRIHPFMTSQDHEKIERTISAIRRANRVDEIVGYFKQYTSADNFLIDPQISKRDALFRHVTKLLTKRGFVSPQYYDELSEREQLSPTSFGNIAIPHPLNMKANKTGIFVVIDHDGIQWHSSTKVNIACFIATSKANQKVFSIVLQNLINILSVKENVDQILKVDNYDDFLSVLIQILKGGYDTNV</sequence>
<proteinExistence type="predicted"/>
<dbReference type="CDD" id="cd00211">
    <property type="entry name" value="PTS_IIA_fru"/>
    <property type="match status" value="1"/>
</dbReference>
<evidence type="ECO:0000259" key="5">
    <source>
        <dbReference type="PROSITE" id="PS51094"/>
    </source>
</evidence>
<dbReference type="InterPro" id="IPR036388">
    <property type="entry name" value="WH-like_DNA-bd_sf"/>
</dbReference>
<name>A0A5R8LYL7_LACZE</name>
<comment type="caution">
    <text evidence="7">The sequence shown here is derived from an EMBL/GenBank/DDBJ whole genome shotgun (WGS) entry which is preliminary data.</text>
</comment>
<feature type="domain" description="PRD" evidence="6">
    <location>
        <begin position="169"/>
        <end position="274"/>
    </location>
</feature>
<evidence type="ECO:0000256" key="2">
    <source>
        <dbReference type="ARBA" id="ARBA00023015"/>
    </source>
</evidence>
<dbReference type="GO" id="GO:0006355">
    <property type="term" value="P:regulation of DNA-templated transcription"/>
    <property type="evidence" value="ECO:0007669"/>
    <property type="project" value="InterPro"/>
</dbReference>
<dbReference type="InterPro" id="IPR013196">
    <property type="entry name" value="HTH_11"/>
</dbReference>
<dbReference type="Pfam" id="PF05043">
    <property type="entry name" value="Mga"/>
    <property type="match status" value="1"/>
</dbReference>
<dbReference type="AlphaFoldDB" id="A0A5R8LYL7"/>
<evidence type="ECO:0000259" key="6">
    <source>
        <dbReference type="PROSITE" id="PS51372"/>
    </source>
</evidence>
<dbReference type="PANTHER" id="PTHR30185:SF12">
    <property type="entry name" value="TRANSCRIPTIONAL REGULATOR MANR"/>
    <property type="match status" value="1"/>
</dbReference>
<dbReference type="SUPFAM" id="SSF55804">
    <property type="entry name" value="Phoshotransferase/anion transport protein"/>
    <property type="match status" value="1"/>
</dbReference>
<dbReference type="PROSITE" id="PS51372">
    <property type="entry name" value="PRD_2"/>
    <property type="match status" value="2"/>
</dbReference>
<dbReference type="InterPro" id="IPR007737">
    <property type="entry name" value="Mga_HTH"/>
</dbReference>
<keyword evidence="4" id="KW-0804">Transcription</keyword>
<accession>A0A5R8LYL7</accession>
<evidence type="ECO:0000256" key="3">
    <source>
        <dbReference type="ARBA" id="ARBA00023159"/>
    </source>
</evidence>
<evidence type="ECO:0000256" key="4">
    <source>
        <dbReference type="ARBA" id="ARBA00023163"/>
    </source>
</evidence>
<keyword evidence="2" id="KW-0805">Transcription regulation</keyword>
<dbReference type="Pfam" id="PF08279">
    <property type="entry name" value="HTH_11"/>
    <property type="match status" value="1"/>
</dbReference>
<dbReference type="EMBL" id="VBWN01000003">
    <property type="protein sequence ID" value="TLF42477.1"/>
    <property type="molecule type" value="Genomic_DNA"/>
</dbReference>
<evidence type="ECO:0000313" key="8">
    <source>
        <dbReference type="Proteomes" id="UP000307781"/>
    </source>
</evidence>
<feature type="domain" description="PTS EIIA type-2" evidence="5">
    <location>
        <begin position="497"/>
        <end position="636"/>
    </location>
</feature>
<dbReference type="Pfam" id="PF00874">
    <property type="entry name" value="PRD"/>
    <property type="match status" value="2"/>
</dbReference>
<dbReference type="PANTHER" id="PTHR30185">
    <property type="entry name" value="CRYPTIC BETA-GLUCOSIDE BGL OPERON ANTITERMINATOR"/>
    <property type="match status" value="1"/>
</dbReference>
<keyword evidence="1" id="KW-0677">Repeat</keyword>
<dbReference type="PROSITE" id="PS51094">
    <property type="entry name" value="PTS_EIIA_TYPE_2"/>
    <property type="match status" value="1"/>
</dbReference>